<evidence type="ECO:0000313" key="4">
    <source>
        <dbReference type="Proteomes" id="UP000278746"/>
    </source>
</evidence>
<proteinExistence type="predicted"/>
<name>A0A3M7TWV9_9BACI</name>
<comment type="caution">
    <text evidence="3">The sequence shown here is derived from an EMBL/GenBank/DDBJ whole genome shotgun (WGS) entry which is preliminary data.</text>
</comment>
<gene>
    <name evidence="3" type="ORF">EBO34_09385</name>
</gene>
<dbReference type="RefSeq" id="WP_122897630.1">
    <property type="nucleotide sequence ID" value="NZ_RHIB01000001.1"/>
</dbReference>
<feature type="transmembrane region" description="Helical" evidence="1">
    <location>
        <begin position="7"/>
        <end position="27"/>
    </location>
</feature>
<dbReference type="AlphaFoldDB" id="A0A3M7TWV9"/>
<keyword evidence="4" id="KW-1185">Reference proteome</keyword>
<evidence type="ECO:0000313" key="3">
    <source>
        <dbReference type="EMBL" id="RNA70120.1"/>
    </source>
</evidence>
<protein>
    <submittedName>
        <fullName evidence="3">DUF1648 domain-containing protein</fullName>
    </submittedName>
</protein>
<keyword evidence="1" id="KW-1133">Transmembrane helix</keyword>
<dbReference type="Proteomes" id="UP000278746">
    <property type="component" value="Unassembled WGS sequence"/>
</dbReference>
<sequence>MKKKDIYLLAVSCVIIAVMFTLSTGYWNVLPDRIPSNFGITGEVRSYGSKGFIFLLPATGIFLLGAALPFYFYPQGINLPVKLTFEEKEQMKDILGPYLLTIMAYVMALFLYIQWGIIQVAMGVMEGIGFSFYIGFMSLFIISTVRATKKVKQRAAELRRTASED</sequence>
<feature type="transmembrane region" description="Helical" evidence="1">
    <location>
        <begin position="127"/>
        <end position="145"/>
    </location>
</feature>
<dbReference type="OrthoDB" id="2893084at2"/>
<feature type="transmembrane region" description="Helical" evidence="1">
    <location>
        <begin position="52"/>
        <end position="73"/>
    </location>
</feature>
<reference evidence="3 4" key="1">
    <citation type="submission" date="2018-10" db="EMBL/GenBank/DDBJ databases">
        <title>Bacillus Keqinensis sp. nov., a moderately halophilic bacterium isolated from a saline-alkaline lake.</title>
        <authorList>
            <person name="Wang H."/>
        </authorList>
    </citation>
    <scope>NUCLEOTIDE SEQUENCE [LARGE SCALE GENOMIC DNA]</scope>
    <source>
        <strain evidence="3 4">KQ-3</strain>
    </source>
</reference>
<accession>A0A3M7TWV9</accession>
<dbReference type="InterPro" id="IPR012867">
    <property type="entry name" value="DUF1648"/>
</dbReference>
<feature type="transmembrane region" description="Helical" evidence="1">
    <location>
        <begin position="94"/>
        <end position="115"/>
    </location>
</feature>
<organism evidence="3 4">
    <name type="scientific">Alteribacter keqinensis</name>
    <dbReference type="NCBI Taxonomy" id="2483800"/>
    <lineage>
        <taxon>Bacteria</taxon>
        <taxon>Bacillati</taxon>
        <taxon>Bacillota</taxon>
        <taxon>Bacilli</taxon>
        <taxon>Bacillales</taxon>
        <taxon>Bacillaceae</taxon>
        <taxon>Alteribacter</taxon>
    </lineage>
</organism>
<feature type="domain" description="DUF1648" evidence="2">
    <location>
        <begin position="14"/>
        <end position="59"/>
    </location>
</feature>
<keyword evidence="1" id="KW-0812">Transmembrane</keyword>
<keyword evidence="1" id="KW-0472">Membrane</keyword>
<evidence type="ECO:0000256" key="1">
    <source>
        <dbReference type="SAM" id="Phobius"/>
    </source>
</evidence>
<evidence type="ECO:0000259" key="2">
    <source>
        <dbReference type="Pfam" id="PF07853"/>
    </source>
</evidence>
<dbReference type="Pfam" id="PF07853">
    <property type="entry name" value="DUF1648"/>
    <property type="match status" value="1"/>
</dbReference>
<dbReference type="EMBL" id="RHIB01000001">
    <property type="protein sequence ID" value="RNA70120.1"/>
    <property type="molecule type" value="Genomic_DNA"/>
</dbReference>